<dbReference type="RefSeq" id="WP_168986382.1">
    <property type="nucleotide sequence ID" value="NZ_CAWPHM010000275.1"/>
</dbReference>
<accession>A0A972F5L5</accession>
<evidence type="ECO:0000313" key="3">
    <source>
        <dbReference type="EMBL" id="NMG01588.1"/>
    </source>
</evidence>
<evidence type="ECO:0000259" key="1">
    <source>
        <dbReference type="Pfam" id="PF01927"/>
    </source>
</evidence>
<feature type="domain" description="Ubiquitin Mut7-C" evidence="2">
    <location>
        <begin position="1"/>
        <end position="73"/>
    </location>
</feature>
<dbReference type="PANTHER" id="PTHR39081:SF1">
    <property type="entry name" value="MUT7-C RNASE DOMAIN-CONTAINING PROTEIN"/>
    <property type="match status" value="1"/>
</dbReference>
<evidence type="ECO:0000313" key="4">
    <source>
        <dbReference type="Proteomes" id="UP000599523"/>
    </source>
</evidence>
<dbReference type="EMBL" id="WTVM01000004">
    <property type="protein sequence ID" value="NMG01588.1"/>
    <property type="molecule type" value="Genomic_DNA"/>
</dbReference>
<comment type="caution">
    <text evidence="3">The sequence shown here is derived from an EMBL/GenBank/DDBJ whole genome shotgun (WGS) entry which is preliminary data.</text>
</comment>
<sequence length="245" mass="27499">MPTIQLRFDPALVHFLPRQHRGGNVISHAPETATLKHVIEALGVPHTEIGRVSKDGRLASLDERVTDETSVEVAAARDHDGDLPGFIADAHLGGLARLLRLAGFDTLYDNHFQDAEIAALAHDSNRIVLSRDVELLKHRDIARGCYLRNTDPERQFRELDERLGLRRHAKPFTLCLTCGLPLHPLEAERASARVPAGILARHTRFSTCDGCKRVFWEGSHWQRMRARLASLLQCEEPAIVSKLRK</sequence>
<dbReference type="Pfam" id="PF14451">
    <property type="entry name" value="Ub-Mut7C"/>
    <property type="match status" value="1"/>
</dbReference>
<keyword evidence="4" id="KW-1185">Reference proteome</keyword>
<dbReference type="AlphaFoldDB" id="A0A972F5L5"/>
<feature type="domain" description="Mut7-C RNAse" evidence="1">
    <location>
        <begin position="85"/>
        <end position="227"/>
    </location>
</feature>
<dbReference type="Proteomes" id="UP000599523">
    <property type="component" value="Unassembled WGS sequence"/>
</dbReference>
<reference evidence="3" key="1">
    <citation type="submission" date="2019-12" db="EMBL/GenBank/DDBJ databases">
        <title>Comparative genomics gives insights into the taxonomy of the Azoarcus-Aromatoleum group and reveals separate origins of nif in the plant-associated Azoarcus and non-plant-associated Aromatoleum sub-groups.</title>
        <authorList>
            <person name="Lafos M."/>
            <person name="Maluk M."/>
            <person name="Batista M."/>
            <person name="Junghare M."/>
            <person name="Carmona M."/>
            <person name="Faoro H."/>
            <person name="Cruz L.M."/>
            <person name="Battistoni F."/>
            <person name="De Souza E."/>
            <person name="Pedrosa F."/>
            <person name="Chen W.-M."/>
            <person name="Poole P.S."/>
            <person name="Dixon R.A."/>
            <person name="James E.K."/>
        </authorList>
    </citation>
    <scope>NUCLEOTIDE SEQUENCE</scope>
    <source>
        <strain evidence="3">NSC3</strain>
    </source>
</reference>
<dbReference type="InterPro" id="IPR002782">
    <property type="entry name" value="Mut7-C_RNAse_dom"/>
</dbReference>
<organism evidence="3 4">
    <name type="scientific">Azoarcus taiwanensis</name>
    <dbReference type="NCBI Taxonomy" id="666964"/>
    <lineage>
        <taxon>Bacteria</taxon>
        <taxon>Pseudomonadati</taxon>
        <taxon>Pseudomonadota</taxon>
        <taxon>Betaproteobacteria</taxon>
        <taxon>Rhodocyclales</taxon>
        <taxon>Zoogloeaceae</taxon>
        <taxon>Azoarcus</taxon>
    </lineage>
</organism>
<dbReference type="InterPro" id="IPR027798">
    <property type="entry name" value="Ub_Mut7C"/>
</dbReference>
<name>A0A972F5L5_9RHOO</name>
<proteinExistence type="predicted"/>
<dbReference type="PANTHER" id="PTHR39081">
    <property type="entry name" value="MUT7-C DOMAIN-CONTAINING PROTEIN"/>
    <property type="match status" value="1"/>
</dbReference>
<evidence type="ECO:0000259" key="2">
    <source>
        <dbReference type="Pfam" id="PF14451"/>
    </source>
</evidence>
<gene>
    <name evidence="3" type="ORF">GPA21_01185</name>
</gene>
<dbReference type="Pfam" id="PF01927">
    <property type="entry name" value="Mut7-C"/>
    <property type="match status" value="1"/>
</dbReference>
<protein>
    <submittedName>
        <fullName evidence="3">Twitching motility protein PilT</fullName>
    </submittedName>
</protein>